<evidence type="ECO:0000313" key="6">
    <source>
        <dbReference type="Proteomes" id="UP001642483"/>
    </source>
</evidence>
<dbReference type="Proteomes" id="UP001642483">
    <property type="component" value="Unassembled WGS sequence"/>
</dbReference>
<dbReference type="Pfam" id="PF03445">
    <property type="entry name" value="DUF294"/>
    <property type="match status" value="1"/>
</dbReference>
<organism evidence="5 6">
    <name type="scientific">Clavelina lepadiformis</name>
    <name type="common">Light-bulb sea squirt</name>
    <name type="synonym">Ascidia lepadiformis</name>
    <dbReference type="NCBI Taxonomy" id="159417"/>
    <lineage>
        <taxon>Eukaryota</taxon>
        <taxon>Metazoa</taxon>
        <taxon>Chordata</taxon>
        <taxon>Tunicata</taxon>
        <taxon>Ascidiacea</taxon>
        <taxon>Aplousobranchia</taxon>
        <taxon>Clavelinidae</taxon>
        <taxon>Clavelina</taxon>
    </lineage>
</organism>
<evidence type="ECO:0000256" key="3">
    <source>
        <dbReference type="PROSITE-ProRule" id="PRU00339"/>
    </source>
</evidence>
<protein>
    <recommendedName>
        <fullName evidence="4">Protein-PII uridylyltransferase N-terminal domain-containing protein</fullName>
    </recommendedName>
</protein>
<reference evidence="5 6" key="1">
    <citation type="submission" date="2024-02" db="EMBL/GenBank/DDBJ databases">
        <authorList>
            <person name="Daric V."/>
            <person name="Darras S."/>
        </authorList>
    </citation>
    <scope>NUCLEOTIDE SEQUENCE [LARGE SCALE GENOMIC DNA]</scope>
</reference>
<keyword evidence="2 3" id="KW-0802">TPR repeat</keyword>
<dbReference type="InterPro" id="IPR019734">
    <property type="entry name" value="TPR_rpt"/>
</dbReference>
<dbReference type="InterPro" id="IPR013105">
    <property type="entry name" value="TPR_2"/>
</dbReference>
<dbReference type="SMART" id="SM00028">
    <property type="entry name" value="TPR"/>
    <property type="match status" value="3"/>
</dbReference>
<sequence length="797" mass="93372">MTKTKKMEVSSGTLSPEELKLAKELRKNCDNKGKEKNPFNSASIFHQMGLIYWERSKQVSCMTRKFHLIRSVTLFNAALSRHSSNWQFEKDLQKFCADLLKCANAKKFDADLLGITKNVGKLISEMREEAKKDLQALTNISCDVKKDGQRKLEIRKIENMKTIQIKITQMYNNMMKYIAEQCEITMGEPPCKYAIAGMGSLARCEITPYSDFEHIILLEEGAQEKEIYQEMLEYFRWFSVIFHVIVLNLQETIVPFVGIPSLIDESKKDGSSWFYDVHTKCGISFDGMKPYACKIPLGRIEKTEKKSWTTELIKPVSKMLRYLDSDEDLKNGYHLADILMKHCFVFGDKSVYDEFADGVRVTLRQGKNYHHETLMRQLEEDLQNVDAFRSLHALRRSSQCDIKRVVYRSTTLFISALGKLHEIDEGSSFAIINQLKINKIIDDETSHLLSYAIAVSCQVRLTVYMEKESQNDNVGEDQFYDEWNNKVFTKLVGIVGERSLVNYFAIAKKFQQNLRCEEKLQDLKFALVLEPVDKFEMLYMLQLYDRVISDWESFLQEKTQFVSFHDESWMRYRVAKSHYYKHQYSNSLHLWEWIEMNSNDSVLKKEVMRYKARCLYDSGRLHETLQFIAQVRPEIERLNLSESRSYRIRTDLAFISGLCKQKLAHYHEAIKDYKQSIVYRNYIDQRDFPLKEIQRAECCYRIGWCLYELGDYDEAIKEGETSLRHGEKHSAPLNKMCECYKLLGLCHMNKGEYQKSVELFQKEIALRGQFVPREKQDSDDNMKDAKINVEACQESLK</sequence>
<evidence type="ECO:0000256" key="1">
    <source>
        <dbReference type="ARBA" id="ARBA00022737"/>
    </source>
</evidence>
<dbReference type="EMBL" id="CAWYQH010000101">
    <property type="protein sequence ID" value="CAK8686104.1"/>
    <property type="molecule type" value="Genomic_DNA"/>
</dbReference>
<dbReference type="PROSITE" id="PS50005">
    <property type="entry name" value="TPR"/>
    <property type="match status" value="1"/>
</dbReference>
<dbReference type="InterPro" id="IPR011990">
    <property type="entry name" value="TPR-like_helical_dom_sf"/>
</dbReference>
<comment type="caution">
    <text evidence="5">The sequence shown here is derived from an EMBL/GenBank/DDBJ whole genome shotgun (WGS) entry which is preliminary data.</text>
</comment>
<accession>A0ABP0G5N9</accession>
<dbReference type="PANTHER" id="PTHR19959">
    <property type="entry name" value="KINESIN LIGHT CHAIN"/>
    <property type="match status" value="1"/>
</dbReference>
<dbReference type="Pfam" id="PF07719">
    <property type="entry name" value="TPR_2"/>
    <property type="match status" value="1"/>
</dbReference>
<dbReference type="PANTHER" id="PTHR19959:SF119">
    <property type="entry name" value="FUNGAL LIPASE-LIKE DOMAIN-CONTAINING PROTEIN"/>
    <property type="match status" value="1"/>
</dbReference>
<feature type="domain" description="Protein-PII uridylyltransferase N-terminal" evidence="4">
    <location>
        <begin position="159"/>
        <end position="234"/>
    </location>
</feature>
<dbReference type="Gene3D" id="1.25.40.10">
    <property type="entry name" value="Tetratricopeptide repeat domain"/>
    <property type="match status" value="1"/>
</dbReference>
<dbReference type="InterPro" id="IPR005105">
    <property type="entry name" value="GlnD_Uridyltrans_N"/>
</dbReference>
<proteinExistence type="predicted"/>
<evidence type="ECO:0000259" key="4">
    <source>
        <dbReference type="Pfam" id="PF03445"/>
    </source>
</evidence>
<keyword evidence="6" id="KW-1185">Reference proteome</keyword>
<dbReference type="SUPFAM" id="SSF48452">
    <property type="entry name" value="TPR-like"/>
    <property type="match status" value="1"/>
</dbReference>
<evidence type="ECO:0000313" key="5">
    <source>
        <dbReference type="EMBL" id="CAK8686104.1"/>
    </source>
</evidence>
<name>A0ABP0G5N9_CLALP</name>
<feature type="repeat" description="TPR" evidence="3">
    <location>
        <begin position="737"/>
        <end position="770"/>
    </location>
</feature>
<keyword evidence="1" id="KW-0677">Repeat</keyword>
<evidence type="ECO:0000256" key="2">
    <source>
        <dbReference type="ARBA" id="ARBA00022803"/>
    </source>
</evidence>
<gene>
    <name evidence="5" type="ORF">CVLEPA_LOCUS18013</name>
</gene>